<feature type="domain" description="Zn(2)-C6 fungal-type" evidence="6">
    <location>
        <begin position="33"/>
        <end position="63"/>
    </location>
</feature>
<dbReference type="PROSITE" id="PS00463">
    <property type="entry name" value="ZN2_CY6_FUNGAL_1"/>
    <property type="match status" value="1"/>
</dbReference>
<dbReference type="InterPro" id="IPR050987">
    <property type="entry name" value="AtrR-like"/>
</dbReference>
<evidence type="ECO:0000256" key="4">
    <source>
        <dbReference type="ARBA" id="ARBA00023242"/>
    </source>
</evidence>
<dbReference type="EMBL" id="KQ964428">
    <property type="protein sequence ID" value="KXN74085.1"/>
    <property type="molecule type" value="Genomic_DNA"/>
</dbReference>
<evidence type="ECO:0000256" key="2">
    <source>
        <dbReference type="ARBA" id="ARBA00022723"/>
    </source>
</evidence>
<evidence type="ECO:0000313" key="7">
    <source>
        <dbReference type="EMBL" id="KXN74085.1"/>
    </source>
</evidence>
<evidence type="ECO:0000256" key="3">
    <source>
        <dbReference type="ARBA" id="ARBA00023125"/>
    </source>
</evidence>
<sequence length="615" mass="70963">MHTISSESGQSTNFNNNSNSTNNEGGLMDSGVSCDKCRVRKVRCGRELPSCSWCAKSNVLCTYPKVSHRRRKLQKIQNTGKILFNSEGETGGRNGGKQRANKKRQNELIRQGDSLTLLDLYQCAQFKLLAQFSPIISNNMGYNDFIGIGGGVGTLPLVYPSGSERVQFQPHLMLMLYSQLIEVNPKIGSEVGWFFEEIKDGIFGKQYRSHIRMNTDWIKELYHPDFKERALHSYFKNFHPMITVFGKQLFYKNLTHLNPALLSVVIFVGYQYSNGQHKELLKYLEHLAIVQLKKYFFEASLQNCQALFIFSYAIFLRGSAKQSLRYFYQACQLSQIFGIHLDISGLAGIHQSERNTVRSIVIGLDQHFSNTIKLPPFYNYMIPTVGRTDPQYQVELGNEGEIALLEAKACCLLRSCYDRYWMPVTNHMAVFTQLNELKSNNLNSDQLQAYCQSLGKMYNYCLVKSCEKFLRLSEDYPLPEHTEIIQNHVWMFTGMYHQWILLVHSQRPPKFHPITQEVDYHTWRALKAVKGIYNLSIDNPKGVLFMSYHYLSALSFFYLKLYLNSGANLGFQQEMQIELSKIYNIFLKYKKLYSFPSDSLDAVNEILKVLKLKLV</sequence>
<dbReference type="OrthoDB" id="2943660at2759"/>
<keyword evidence="4" id="KW-0539">Nucleus</keyword>
<feature type="compositionally biased region" description="Low complexity" evidence="5">
    <location>
        <begin position="11"/>
        <end position="23"/>
    </location>
</feature>
<comment type="subcellular location">
    <subcellularLocation>
        <location evidence="1">Nucleus</location>
    </subcellularLocation>
</comment>
<evidence type="ECO:0000256" key="5">
    <source>
        <dbReference type="SAM" id="MobiDB-lite"/>
    </source>
</evidence>
<dbReference type="Gene3D" id="4.10.240.10">
    <property type="entry name" value="Zn(2)-C6 fungal-type DNA-binding domain"/>
    <property type="match status" value="1"/>
</dbReference>
<dbReference type="CDD" id="cd00067">
    <property type="entry name" value="GAL4"/>
    <property type="match status" value="1"/>
</dbReference>
<dbReference type="AlphaFoldDB" id="A0A137PGI3"/>
<evidence type="ECO:0000313" key="8">
    <source>
        <dbReference type="Proteomes" id="UP000070444"/>
    </source>
</evidence>
<keyword evidence="8" id="KW-1185">Reference proteome</keyword>
<keyword evidence="2" id="KW-0479">Metal-binding</keyword>
<dbReference type="STRING" id="796925.A0A137PGI3"/>
<evidence type="ECO:0000259" key="6">
    <source>
        <dbReference type="PROSITE" id="PS50048"/>
    </source>
</evidence>
<organism evidence="7 8">
    <name type="scientific">Conidiobolus coronatus (strain ATCC 28846 / CBS 209.66 / NRRL 28638)</name>
    <name type="common">Delacroixia coronata</name>
    <dbReference type="NCBI Taxonomy" id="796925"/>
    <lineage>
        <taxon>Eukaryota</taxon>
        <taxon>Fungi</taxon>
        <taxon>Fungi incertae sedis</taxon>
        <taxon>Zoopagomycota</taxon>
        <taxon>Entomophthoromycotina</taxon>
        <taxon>Entomophthoromycetes</taxon>
        <taxon>Entomophthorales</taxon>
        <taxon>Ancylistaceae</taxon>
        <taxon>Conidiobolus</taxon>
    </lineage>
</organism>
<protein>
    <recommendedName>
        <fullName evidence="6">Zn(2)-C6 fungal-type domain-containing protein</fullName>
    </recommendedName>
</protein>
<reference evidence="7 8" key="1">
    <citation type="journal article" date="2015" name="Genome Biol. Evol.">
        <title>Phylogenomic analyses indicate that early fungi evolved digesting cell walls of algal ancestors of land plants.</title>
        <authorList>
            <person name="Chang Y."/>
            <person name="Wang S."/>
            <person name="Sekimoto S."/>
            <person name="Aerts A.L."/>
            <person name="Choi C."/>
            <person name="Clum A."/>
            <person name="LaButti K.M."/>
            <person name="Lindquist E.A."/>
            <person name="Yee Ngan C."/>
            <person name="Ohm R.A."/>
            <person name="Salamov A.A."/>
            <person name="Grigoriev I.V."/>
            <person name="Spatafora J.W."/>
            <person name="Berbee M.L."/>
        </authorList>
    </citation>
    <scope>NUCLEOTIDE SEQUENCE [LARGE SCALE GENOMIC DNA]</scope>
    <source>
        <strain evidence="7 8">NRRL 28638</strain>
    </source>
</reference>
<dbReference type="Pfam" id="PF04082">
    <property type="entry name" value="Fungal_trans"/>
    <property type="match status" value="1"/>
</dbReference>
<feature type="region of interest" description="Disordered" evidence="5">
    <location>
        <begin position="84"/>
        <end position="104"/>
    </location>
</feature>
<feature type="compositionally biased region" description="Polar residues" evidence="5">
    <location>
        <begin position="1"/>
        <end position="10"/>
    </location>
</feature>
<gene>
    <name evidence="7" type="ORF">CONCODRAFT_93334</name>
</gene>
<dbReference type="GO" id="GO:0006351">
    <property type="term" value="P:DNA-templated transcription"/>
    <property type="evidence" value="ECO:0007669"/>
    <property type="project" value="InterPro"/>
</dbReference>
<dbReference type="InterPro" id="IPR036864">
    <property type="entry name" value="Zn2-C6_fun-type_DNA-bd_sf"/>
</dbReference>
<dbReference type="GO" id="GO:0005634">
    <property type="term" value="C:nucleus"/>
    <property type="evidence" value="ECO:0007669"/>
    <property type="project" value="UniProtKB-SubCell"/>
</dbReference>
<dbReference type="CDD" id="cd12148">
    <property type="entry name" value="fungal_TF_MHR"/>
    <property type="match status" value="1"/>
</dbReference>
<name>A0A137PGI3_CONC2</name>
<dbReference type="GO" id="GO:0003677">
    <property type="term" value="F:DNA binding"/>
    <property type="evidence" value="ECO:0007669"/>
    <property type="project" value="UniProtKB-KW"/>
</dbReference>
<proteinExistence type="predicted"/>
<dbReference type="InterPro" id="IPR007219">
    <property type="entry name" value="XnlR_reg_dom"/>
</dbReference>
<evidence type="ECO:0000256" key="1">
    <source>
        <dbReference type="ARBA" id="ARBA00004123"/>
    </source>
</evidence>
<dbReference type="SMART" id="SM00066">
    <property type="entry name" value="GAL4"/>
    <property type="match status" value="1"/>
</dbReference>
<feature type="region of interest" description="Disordered" evidence="5">
    <location>
        <begin position="1"/>
        <end position="25"/>
    </location>
</feature>
<accession>A0A137PGI3</accession>
<dbReference type="PROSITE" id="PS50048">
    <property type="entry name" value="ZN2_CY6_FUNGAL_2"/>
    <property type="match status" value="1"/>
</dbReference>
<dbReference type="PANTHER" id="PTHR46910">
    <property type="entry name" value="TRANSCRIPTION FACTOR PDR1"/>
    <property type="match status" value="1"/>
</dbReference>
<dbReference type="Proteomes" id="UP000070444">
    <property type="component" value="Unassembled WGS sequence"/>
</dbReference>
<dbReference type="PANTHER" id="PTHR46910:SF3">
    <property type="entry name" value="HALOTOLERANCE PROTEIN 9-RELATED"/>
    <property type="match status" value="1"/>
</dbReference>
<dbReference type="GO" id="GO:0008270">
    <property type="term" value="F:zinc ion binding"/>
    <property type="evidence" value="ECO:0007669"/>
    <property type="project" value="InterPro"/>
</dbReference>
<dbReference type="Pfam" id="PF00172">
    <property type="entry name" value="Zn_clus"/>
    <property type="match status" value="1"/>
</dbReference>
<dbReference type="GO" id="GO:0000981">
    <property type="term" value="F:DNA-binding transcription factor activity, RNA polymerase II-specific"/>
    <property type="evidence" value="ECO:0007669"/>
    <property type="project" value="InterPro"/>
</dbReference>
<dbReference type="SUPFAM" id="SSF57701">
    <property type="entry name" value="Zn2/Cys6 DNA-binding domain"/>
    <property type="match status" value="1"/>
</dbReference>
<keyword evidence="3" id="KW-0238">DNA-binding</keyword>
<dbReference type="InterPro" id="IPR001138">
    <property type="entry name" value="Zn2Cys6_DnaBD"/>
</dbReference>